<sequence length="554" mass="63651">MARPKNKLYYACATVKPEYKPIGKIGEGTFSDVLKTQSLRDGKYYAWKQMKQHFERESPWRARPVCLPAGLLPAAPIGLQRRTAVSWSPDRPNLRMRQSLHEGHVYTYLRSDGSSGGRFIASSEEDKSTAERSPVNSGTPPEREAQVASTGERQQSTYCSEVTTVTMNDITLLRITQRDKERMLLECQQTPGPHAAMLSYTMIPDYVLLACHGRRKPLPEKKIMNYMYQLCKSLDHMHRNGIFHRDVKPENILIKQDTLKLGDFGSCRSVYSKQPYTEYISTRWYRAPECLLTDGYYSYKMDMWSSGCVFYEITSFHPLFPGSNELDQISKIHDILGTPAKKTLNKFKQSRAMSFDFPFKKGTGLSPLVPNISPKSLSLMYAMIEYDPDQRTGAHQALQHPYFQELRIAEKQAVTMHRKMRLAENIVGQESINLWCISKDGNRQHSLRKTQENSIRHHEPSYAIELPKLNVSGVTKLTSYPNRTFHSVFTTPATNGEVPVLQPIKYIGTNQKVANFNLLIQLYTEDKYKCITDYISNFYHFFNSLKNKRNLSLL</sequence>
<dbReference type="InterPro" id="IPR011009">
    <property type="entry name" value="Kinase-like_dom_sf"/>
</dbReference>
<dbReference type="AlphaFoldDB" id="M7BXQ6"/>
<comment type="cofactor">
    <cofactor evidence="1">
        <name>Mg(2+)</name>
        <dbReference type="ChEBI" id="CHEBI:18420"/>
    </cofactor>
</comment>
<feature type="compositionally biased region" description="Polar residues" evidence="4">
    <location>
        <begin position="147"/>
        <end position="156"/>
    </location>
</feature>
<dbReference type="EMBL" id="KB538352">
    <property type="protein sequence ID" value="EMP32877.1"/>
    <property type="molecule type" value="Genomic_DNA"/>
</dbReference>
<dbReference type="GO" id="GO:0005524">
    <property type="term" value="F:ATP binding"/>
    <property type="evidence" value="ECO:0007669"/>
    <property type="project" value="UniProtKB-KW"/>
</dbReference>
<feature type="domain" description="Protein kinase" evidence="5">
    <location>
        <begin position="19"/>
        <end position="403"/>
    </location>
</feature>
<dbReference type="STRING" id="8469.M7BXQ6"/>
<dbReference type="Gene3D" id="1.10.510.10">
    <property type="entry name" value="Transferase(Phosphotransferase) domain 1"/>
    <property type="match status" value="1"/>
</dbReference>
<keyword evidence="2" id="KW-0547">Nucleotide-binding</keyword>
<dbReference type="GO" id="GO:0004672">
    <property type="term" value="F:protein kinase activity"/>
    <property type="evidence" value="ECO:0007669"/>
    <property type="project" value="InterPro"/>
</dbReference>
<dbReference type="SUPFAM" id="SSF56112">
    <property type="entry name" value="Protein kinase-like (PK-like)"/>
    <property type="match status" value="1"/>
</dbReference>
<feature type="region of interest" description="Disordered" evidence="4">
    <location>
        <begin position="117"/>
        <end position="156"/>
    </location>
</feature>
<keyword evidence="7" id="KW-1185">Reference proteome</keyword>
<organism evidence="6 7">
    <name type="scientific">Chelonia mydas</name>
    <name type="common">Green sea-turtle</name>
    <name type="synonym">Chelonia agassizi</name>
    <dbReference type="NCBI Taxonomy" id="8469"/>
    <lineage>
        <taxon>Eukaryota</taxon>
        <taxon>Metazoa</taxon>
        <taxon>Chordata</taxon>
        <taxon>Craniata</taxon>
        <taxon>Vertebrata</taxon>
        <taxon>Euteleostomi</taxon>
        <taxon>Archelosauria</taxon>
        <taxon>Testudinata</taxon>
        <taxon>Testudines</taxon>
        <taxon>Cryptodira</taxon>
        <taxon>Durocryptodira</taxon>
        <taxon>Americhelydia</taxon>
        <taxon>Chelonioidea</taxon>
        <taxon>Cheloniidae</taxon>
        <taxon>Chelonia</taxon>
    </lineage>
</organism>
<dbReference type="Proteomes" id="UP000031443">
    <property type="component" value="Unassembled WGS sequence"/>
</dbReference>
<keyword evidence="6" id="KW-0418">Kinase</keyword>
<evidence type="ECO:0000256" key="2">
    <source>
        <dbReference type="ARBA" id="ARBA00022741"/>
    </source>
</evidence>
<evidence type="ECO:0000256" key="1">
    <source>
        <dbReference type="ARBA" id="ARBA00001946"/>
    </source>
</evidence>
<dbReference type="PANTHER" id="PTHR24055">
    <property type="entry name" value="MITOGEN-ACTIVATED PROTEIN KINASE"/>
    <property type="match status" value="1"/>
</dbReference>
<proteinExistence type="predicted"/>
<protein>
    <submittedName>
        <fullName evidence="6">MAPK/MAK/MRK overlapping kinase</fullName>
    </submittedName>
</protein>
<dbReference type="Pfam" id="PF00069">
    <property type="entry name" value="Pkinase"/>
    <property type="match status" value="1"/>
</dbReference>
<dbReference type="eggNOG" id="KOG0661">
    <property type="taxonomic scope" value="Eukaryota"/>
</dbReference>
<evidence type="ECO:0000256" key="3">
    <source>
        <dbReference type="ARBA" id="ARBA00022840"/>
    </source>
</evidence>
<dbReference type="InterPro" id="IPR000719">
    <property type="entry name" value="Prot_kinase_dom"/>
</dbReference>
<accession>M7BXQ6</accession>
<dbReference type="PROSITE" id="PS50011">
    <property type="entry name" value="PROTEIN_KINASE_DOM"/>
    <property type="match status" value="1"/>
</dbReference>
<dbReference type="InterPro" id="IPR008271">
    <property type="entry name" value="Ser/Thr_kinase_AS"/>
</dbReference>
<keyword evidence="3" id="KW-0067">ATP-binding</keyword>
<dbReference type="PROSITE" id="PS00108">
    <property type="entry name" value="PROTEIN_KINASE_ST"/>
    <property type="match status" value="1"/>
</dbReference>
<evidence type="ECO:0000256" key="4">
    <source>
        <dbReference type="SAM" id="MobiDB-lite"/>
    </source>
</evidence>
<name>M7BXQ6_CHEMY</name>
<evidence type="ECO:0000259" key="5">
    <source>
        <dbReference type="PROSITE" id="PS50011"/>
    </source>
</evidence>
<keyword evidence="6" id="KW-0808">Transferase</keyword>
<dbReference type="SMART" id="SM00220">
    <property type="entry name" value="S_TKc"/>
    <property type="match status" value="1"/>
</dbReference>
<dbReference type="FunFam" id="1.10.510.10:FF:000402">
    <property type="entry name" value="MAPK/MAK/MRK overlapping kinase"/>
    <property type="match status" value="1"/>
</dbReference>
<dbReference type="InterPro" id="IPR050117">
    <property type="entry name" value="MAPK"/>
</dbReference>
<evidence type="ECO:0000313" key="7">
    <source>
        <dbReference type="Proteomes" id="UP000031443"/>
    </source>
</evidence>
<dbReference type="Gene3D" id="3.30.200.20">
    <property type="entry name" value="Phosphorylase Kinase, domain 1"/>
    <property type="match status" value="1"/>
</dbReference>
<reference evidence="7" key="1">
    <citation type="journal article" date="2013" name="Nat. Genet.">
        <title>The draft genomes of soft-shell turtle and green sea turtle yield insights into the development and evolution of the turtle-specific body plan.</title>
        <authorList>
            <person name="Wang Z."/>
            <person name="Pascual-Anaya J."/>
            <person name="Zadissa A."/>
            <person name="Li W."/>
            <person name="Niimura Y."/>
            <person name="Huang Z."/>
            <person name="Li C."/>
            <person name="White S."/>
            <person name="Xiong Z."/>
            <person name="Fang D."/>
            <person name="Wang B."/>
            <person name="Ming Y."/>
            <person name="Chen Y."/>
            <person name="Zheng Y."/>
            <person name="Kuraku S."/>
            <person name="Pignatelli M."/>
            <person name="Herrero J."/>
            <person name="Beal K."/>
            <person name="Nozawa M."/>
            <person name="Li Q."/>
            <person name="Wang J."/>
            <person name="Zhang H."/>
            <person name="Yu L."/>
            <person name="Shigenobu S."/>
            <person name="Wang J."/>
            <person name="Liu J."/>
            <person name="Flicek P."/>
            <person name="Searle S."/>
            <person name="Wang J."/>
            <person name="Kuratani S."/>
            <person name="Yin Y."/>
            <person name="Aken B."/>
            <person name="Zhang G."/>
            <person name="Irie N."/>
        </authorList>
    </citation>
    <scope>NUCLEOTIDE SEQUENCE [LARGE SCALE GENOMIC DNA]</scope>
</reference>
<gene>
    <name evidence="6" type="ORF">UY3_09961</name>
</gene>
<evidence type="ECO:0000313" key="6">
    <source>
        <dbReference type="EMBL" id="EMP32877.1"/>
    </source>
</evidence>